<proteinExistence type="predicted"/>
<name>Q8TVY6_METKA</name>
<dbReference type="EnsemblBacteria" id="AAM02465">
    <property type="protein sequence ID" value="AAM02465"/>
    <property type="gene ID" value="MK1252"/>
</dbReference>
<organism evidence="1 2">
    <name type="scientific">Methanopyrus kandleri (strain AV19 / DSM 6324 / JCM 9639 / NBRC 100938)</name>
    <dbReference type="NCBI Taxonomy" id="190192"/>
    <lineage>
        <taxon>Archaea</taxon>
        <taxon>Methanobacteriati</taxon>
        <taxon>Methanobacteriota</taxon>
        <taxon>Methanomada group</taxon>
        <taxon>Methanopyri</taxon>
        <taxon>Methanopyrales</taxon>
        <taxon>Methanopyraceae</taxon>
        <taxon>Methanopyrus</taxon>
    </lineage>
</organism>
<protein>
    <submittedName>
        <fullName evidence="1">Uncharacterized protein specific for M.kandleri, MK-1 family</fullName>
    </submittedName>
</protein>
<dbReference type="InParanoid" id="Q8TVY6"/>
<accession>Q8TVY6</accession>
<dbReference type="KEGG" id="mka:MK1252"/>
<evidence type="ECO:0000313" key="1">
    <source>
        <dbReference type="EMBL" id="AAM02465.1"/>
    </source>
</evidence>
<sequence length="225" mass="25175">MVGSHAHIPIPHDPVERIRTLRVLREVYRRGRKPSLEVTYRTVNGSTCGPYYVARWRRDSRFKHGRTLYLGKSENESVSFVEWLVSLDRGEVLELARHLMRNLRSVLKTLLTEVSDLPYKKVRRVLARGLALAFDARPAGSPGIRDVLEELPDRLESFVIRTLGGWPAHYSSYLESSVRAGDSSTGGTRYPTWSWNSSAGSCGTAGDASKSVHVLSSTNAHVDIV</sequence>
<keyword evidence="2" id="KW-1185">Reference proteome</keyword>
<dbReference type="EMBL" id="AE009439">
    <property type="protein sequence ID" value="AAM02465.1"/>
    <property type="molecule type" value="Genomic_DNA"/>
</dbReference>
<dbReference type="InterPro" id="IPR012465">
    <property type="entry name" value="DUF1678"/>
</dbReference>
<evidence type="ECO:0000313" key="2">
    <source>
        <dbReference type="Proteomes" id="UP000001826"/>
    </source>
</evidence>
<dbReference type="AlphaFoldDB" id="Q8TVY6"/>
<dbReference type="Pfam" id="PF07913">
    <property type="entry name" value="DUF1678"/>
    <property type="match status" value="1"/>
</dbReference>
<gene>
    <name evidence="1" type="ordered locus">MK1252</name>
</gene>
<reference evidence="1 2" key="1">
    <citation type="journal article" date="2002" name="Proc. Natl. Acad. Sci. U.S.A.">
        <title>The complete genome of hyperthermophile Methanopyrus kandleri AV19 and monophyly of archaeal methanogens.</title>
        <authorList>
            <person name="Slesarev A.I."/>
            <person name="Mezhevaya K.V."/>
            <person name="Makarova K.S."/>
            <person name="Polushin N.N."/>
            <person name="Shcherbinina O.V."/>
            <person name="Shakhova V.V."/>
            <person name="Belova G.I."/>
            <person name="Aravind L."/>
            <person name="Natale D.A."/>
            <person name="Rogozin I.B."/>
            <person name="Tatusov R.L."/>
            <person name="Wolf Y.I."/>
            <person name="Stetter K.O."/>
            <person name="Malykh A.G."/>
            <person name="Koonin E.V."/>
            <person name="Kozyavkin S.A."/>
        </authorList>
    </citation>
    <scope>NUCLEOTIDE SEQUENCE [LARGE SCALE GENOMIC DNA]</scope>
    <source>
        <strain evidence="2">AV19 / DSM 6324 / JCM 9639 / NBRC 100938</strain>
    </source>
</reference>
<dbReference type="Proteomes" id="UP000001826">
    <property type="component" value="Chromosome"/>
</dbReference>
<dbReference type="HOGENOM" id="CLU_114818_0_0_2"/>
<dbReference type="PaxDb" id="190192-MK1252"/>